<evidence type="ECO:0000313" key="2">
    <source>
        <dbReference type="EMBL" id="MPN38350.1"/>
    </source>
</evidence>
<accession>A0A645HHY9</accession>
<feature type="region of interest" description="Disordered" evidence="1">
    <location>
        <begin position="18"/>
        <end position="56"/>
    </location>
</feature>
<evidence type="ECO:0000256" key="1">
    <source>
        <dbReference type="SAM" id="MobiDB-lite"/>
    </source>
</evidence>
<proteinExistence type="predicted"/>
<name>A0A645HHY9_9ZZZZ</name>
<protein>
    <submittedName>
        <fullName evidence="2">Uncharacterized protein</fullName>
    </submittedName>
</protein>
<dbReference type="AlphaFoldDB" id="A0A645HHY9"/>
<organism evidence="2">
    <name type="scientific">bioreactor metagenome</name>
    <dbReference type="NCBI Taxonomy" id="1076179"/>
    <lineage>
        <taxon>unclassified sequences</taxon>
        <taxon>metagenomes</taxon>
        <taxon>ecological metagenomes</taxon>
    </lineage>
</organism>
<gene>
    <name evidence="2" type="ORF">SDC9_185874</name>
</gene>
<sequence length="56" mass="6424">MEQSREVLARREVDRRLSADGGIHRGKQRGRQLHIANAAQVAARRKPRHVPRYPTA</sequence>
<dbReference type="EMBL" id="VSSQ01093518">
    <property type="protein sequence ID" value="MPN38350.1"/>
    <property type="molecule type" value="Genomic_DNA"/>
</dbReference>
<feature type="compositionally biased region" description="Basic residues" evidence="1">
    <location>
        <begin position="43"/>
        <end position="56"/>
    </location>
</feature>
<comment type="caution">
    <text evidence="2">The sequence shown here is derived from an EMBL/GenBank/DDBJ whole genome shotgun (WGS) entry which is preliminary data.</text>
</comment>
<reference evidence="2" key="1">
    <citation type="submission" date="2019-08" db="EMBL/GenBank/DDBJ databases">
        <authorList>
            <person name="Kucharzyk K."/>
            <person name="Murdoch R.W."/>
            <person name="Higgins S."/>
            <person name="Loffler F."/>
        </authorList>
    </citation>
    <scope>NUCLEOTIDE SEQUENCE</scope>
</reference>